<dbReference type="Gene3D" id="3.30.420.610">
    <property type="entry name" value="LOTUS domain-like"/>
    <property type="match status" value="1"/>
</dbReference>
<dbReference type="InterPro" id="IPR021139">
    <property type="entry name" value="NYN"/>
</dbReference>
<dbReference type="PROSITE" id="PS51644">
    <property type="entry name" value="HTH_OST"/>
    <property type="match status" value="1"/>
</dbReference>
<dbReference type="CDD" id="cd10146">
    <property type="entry name" value="LabA_like_C"/>
    <property type="match status" value="1"/>
</dbReference>
<feature type="domain" description="HTH OST-type" evidence="1">
    <location>
        <begin position="177"/>
        <end position="255"/>
    </location>
</feature>
<proteinExistence type="predicted"/>
<dbReference type="Pfam" id="PF01936">
    <property type="entry name" value="NYN"/>
    <property type="match status" value="1"/>
</dbReference>
<evidence type="ECO:0000259" key="1">
    <source>
        <dbReference type="PROSITE" id="PS51644"/>
    </source>
</evidence>
<dbReference type="EMBL" id="PRDM01000001">
    <property type="protein sequence ID" value="MBE8723801.1"/>
    <property type="molecule type" value="Genomic_DNA"/>
</dbReference>
<accession>A0ABR9TEU8</accession>
<dbReference type="Proteomes" id="UP000640614">
    <property type="component" value="Unassembled WGS sequence"/>
</dbReference>
<evidence type="ECO:0000313" key="2">
    <source>
        <dbReference type="EMBL" id="MBE8723801.1"/>
    </source>
</evidence>
<gene>
    <name evidence="2" type="ORF">C4F50_02500</name>
</gene>
<organism evidence="2 3">
    <name type="scientific">Flavobacterium hungaricum</name>
    <dbReference type="NCBI Taxonomy" id="2082725"/>
    <lineage>
        <taxon>Bacteria</taxon>
        <taxon>Pseudomonadati</taxon>
        <taxon>Bacteroidota</taxon>
        <taxon>Flavobacteriia</taxon>
        <taxon>Flavobacteriales</taxon>
        <taxon>Flavobacteriaceae</taxon>
        <taxon>Flavobacterium</taxon>
    </lineage>
</organism>
<dbReference type="PANTHER" id="PTHR35811">
    <property type="entry name" value="SLR1870 PROTEIN"/>
    <property type="match status" value="1"/>
</dbReference>
<dbReference type="RefSeq" id="WP_193844838.1">
    <property type="nucleotide sequence ID" value="NZ_PRDM01000001.1"/>
</dbReference>
<sequence length="258" mass="28921">MPLSNSKDLKLAVLIDADNVPYSNVKGMMEEIAKLGTPTTKRIYADWTKPNANGWKGVLLEHAITPIQQYSYTVGKNSSDSALIIDAMDLLYSGKLDGFCIVSSDSDFTRLAIRLRESGMKVIGIGEKKTPNSFIVACDRFIYIEVLDGAIQKKKTKVAADVKKPVEKPAEKALHKVDKQTIELIEDTITDIEDDDGWAFLGDVGNLIVKKKPEFDPRNYGYSKLTPMLKSLTEIFEIDERESDKKGIKHVYVRLKFN</sequence>
<protein>
    <submittedName>
        <fullName evidence="2">NYN domain-containing protein</fullName>
    </submittedName>
</protein>
<comment type="caution">
    <text evidence="2">The sequence shown here is derived from an EMBL/GenBank/DDBJ whole genome shotgun (WGS) entry which is preliminary data.</text>
</comment>
<dbReference type="CDD" id="cd11297">
    <property type="entry name" value="PIN_LabA-like_N_1"/>
    <property type="match status" value="1"/>
</dbReference>
<dbReference type="InterPro" id="IPR041966">
    <property type="entry name" value="LOTUS-like"/>
</dbReference>
<dbReference type="InterPro" id="IPR025605">
    <property type="entry name" value="OST-HTH/LOTUS_dom"/>
</dbReference>
<dbReference type="PANTHER" id="PTHR35811:SF1">
    <property type="entry name" value="HTH OST-TYPE DOMAIN-CONTAINING PROTEIN"/>
    <property type="match status" value="1"/>
</dbReference>
<keyword evidence="3" id="KW-1185">Reference proteome</keyword>
<dbReference type="Pfam" id="PF12872">
    <property type="entry name" value="OST-HTH"/>
    <property type="match status" value="1"/>
</dbReference>
<name>A0ABR9TEU8_9FLAO</name>
<reference evidence="2 3" key="1">
    <citation type="submission" date="2018-07" db="EMBL/GenBank/DDBJ databases">
        <title>Genome assembly of strain KB82.</title>
        <authorList>
            <person name="Kukolya J."/>
            <person name="Horvath B."/>
            <person name="Nagy I."/>
            <person name="Toth A."/>
        </authorList>
    </citation>
    <scope>NUCLEOTIDE SEQUENCE [LARGE SCALE GENOMIC DNA]</scope>
    <source>
        <strain evidence="2 3">Kb82</strain>
    </source>
</reference>
<dbReference type="Gene3D" id="3.40.50.1010">
    <property type="entry name" value="5'-nuclease"/>
    <property type="match status" value="1"/>
</dbReference>
<evidence type="ECO:0000313" key="3">
    <source>
        <dbReference type="Proteomes" id="UP000640614"/>
    </source>
</evidence>